<keyword evidence="3" id="KW-1185">Reference proteome</keyword>
<name>A0A8J4A6Q4_9ACTN</name>
<accession>A0A8J4A6Q4</accession>
<comment type="caution">
    <text evidence="2">The sequence shown here is derived from an EMBL/GenBank/DDBJ whole genome shotgun (WGS) entry which is preliminary data.</text>
</comment>
<dbReference type="Gene3D" id="3.90.25.10">
    <property type="entry name" value="UDP-galactose 4-epimerase, domain 1"/>
    <property type="match status" value="1"/>
</dbReference>
<feature type="domain" description="NAD(P)-binding" evidence="1">
    <location>
        <begin position="6"/>
        <end position="174"/>
    </location>
</feature>
<sequence>MIVVTGATGNVGRPLVRALAAAGEQVVAVSRTAAEPPDGAVHATADLAEPASLRPVLAGADALFLLLADPRQDPARLADTAVRAGVRRIVLLSSQGAGTRPESASHGWFLAAEKTLLDTPAAVTVLRPGGFASNAYQWAASVRADRTVVAPYGDVALPVVDPDDIAAVAATVLRADGHTGRTYVLTGPAPISPRQQAAAIGAALGERVGFTAVSRADAHAAMLPFMPAPVADTTLDILGHPTAEERRVSPDVETVLGRAPGDFAGWAARNVDAFR</sequence>
<dbReference type="Pfam" id="PF13460">
    <property type="entry name" value="NAD_binding_10"/>
    <property type="match status" value="1"/>
</dbReference>
<dbReference type="EMBL" id="BOPO01000004">
    <property type="protein sequence ID" value="GIL25155.1"/>
    <property type="molecule type" value="Genomic_DNA"/>
</dbReference>
<protein>
    <submittedName>
        <fullName evidence="2">NmrA family transcriptional regulator</fullName>
    </submittedName>
</protein>
<dbReference type="SUPFAM" id="SSF51735">
    <property type="entry name" value="NAD(P)-binding Rossmann-fold domains"/>
    <property type="match status" value="1"/>
</dbReference>
<dbReference type="RefSeq" id="WP_207122792.1">
    <property type="nucleotide sequence ID" value="NZ_BOPO01000004.1"/>
</dbReference>
<dbReference type="Gene3D" id="3.40.50.720">
    <property type="entry name" value="NAD(P)-binding Rossmann-like Domain"/>
    <property type="match status" value="1"/>
</dbReference>
<dbReference type="Proteomes" id="UP000614996">
    <property type="component" value="Unassembled WGS sequence"/>
</dbReference>
<dbReference type="InterPro" id="IPR016040">
    <property type="entry name" value="NAD(P)-bd_dom"/>
</dbReference>
<dbReference type="PANTHER" id="PTHR43162:SF1">
    <property type="entry name" value="PRESTALK A DIFFERENTIATION PROTEIN A"/>
    <property type="match status" value="1"/>
</dbReference>
<evidence type="ECO:0000313" key="3">
    <source>
        <dbReference type="Proteomes" id="UP000614996"/>
    </source>
</evidence>
<dbReference type="AlphaFoldDB" id="A0A8J4A6Q4"/>
<evidence type="ECO:0000313" key="2">
    <source>
        <dbReference type="EMBL" id="GIL25155.1"/>
    </source>
</evidence>
<organism evidence="2 3">
    <name type="scientific">Actinocatenispora comari</name>
    <dbReference type="NCBI Taxonomy" id="2807577"/>
    <lineage>
        <taxon>Bacteria</taxon>
        <taxon>Bacillati</taxon>
        <taxon>Actinomycetota</taxon>
        <taxon>Actinomycetes</taxon>
        <taxon>Micromonosporales</taxon>
        <taxon>Micromonosporaceae</taxon>
        <taxon>Actinocatenispora</taxon>
    </lineage>
</organism>
<gene>
    <name evidence="2" type="ORF">NUM_04100</name>
</gene>
<reference evidence="3" key="1">
    <citation type="journal article" date="2021" name="Int. J. Syst. Evol. Microbiol.">
        <title>Actinocatenispora comari sp. nov., an endophytic actinomycete isolated from aerial parts of Comarum salesowianum.</title>
        <authorList>
            <person name="Oyunbileg N."/>
            <person name="Iizaka Y."/>
            <person name="Hamada M."/>
            <person name="Davaapurev B.O."/>
            <person name="Fukumoto A."/>
            <person name="Tsetseg B."/>
            <person name="Kato F."/>
            <person name="Tamura T."/>
            <person name="Batkhuu J."/>
            <person name="Anzai Y."/>
        </authorList>
    </citation>
    <scope>NUCLEOTIDE SEQUENCE [LARGE SCALE GENOMIC DNA]</scope>
    <source>
        <strain evidence="3">NUM-2625</strain>
    </source>
</reference>
<dbReference type="InterPro" id="IPR051604">
    <property type="entry name" value="Ergot_Alk_Oxidoreductase"/>
</dbReference>
<dbReference type="PANTHER" id="PTHR43162">
    <property type="match status" value="1"/>
</dbReference>
<evidence type="ECO:0000259" key="1">
    <source>
        <dbReference type="Pfam" id="PF13460"/>
    </source>
</evidence>
<proteinExistence type="predicted"/>
<dbReference type="InterPro" id="IPR036291">
    <property type="entry name" value="NAD(P)-bd_dom_sf"/>
</dbReference>